<dbReference type="FunFam" id="1.25.40.10:FF:000031">
    <property type="entry name" value="Pentatricopeptide repeat-containing protein mitochondrial"/>
    <property type="match status" value="1"/>
</dbReference>
<dbReference type="Pfam" id="PF20431">
    <property type="entry name" value="E_motif"/>
    <property type="match status" value="1"/>
</dbReference>
<evidence type="ECO:0000256" key="6">
    <source>
        <dbReference type="SAM" id="Phobius"/>
    </source>
</evidence>
<keyword evidence="8" id="KW-1185">Reference proteome</keyword>
<keyword evidence="2" id="KW-0677">Repeat</keyword>
<dbReference type="PANTHER" id="PTHR24015">
    <property type="entry name" value="OS07G0578800 PROTEIN-RELATED"/>
    <property type="match status" value="1"/>
</dbReference>
<dbReference type="PROSITE" id="PS51375">
    <property type="entry name" value="PPR"/>
    <property type="match status" value="5"/>
</dbReference>
<keyword evidence="6" id="KW-0812">Transmembrane</keyword>
<sequence length="884" mass="97878">MIRNLKPQLRFSSSCSQANVELNVVPFFRTEQSSNDYISSLYKQKQYNEALEAFDFLRKNTNHSMSSSSYAYLISACSSLRSLDNGRKVHGHILASKFQPDIILYNHILNMYGKCGSLKDARKVFDDMPERNVVSWTSVIAGYSQNGKGHDAIELYYQMLKSGIMPDQFTFGSVVKACSGGGNVGLGRQLHAQVVKSEVGSHLIAQNALIAMYSKFDQIDDAWNVFSRIATRDLISWGSIIAGFSQLGYDGEALCHFKEMLCHGDYQPNEYIFGSVFSACSSLLHLEYGREIHGICIKFGLGRNIFAGCSLCDMYARCGFLDFARIIFNQIERPDLASWNAIIAGVANNSNVNEALSLFARMRHLRLIPDGLTVRSLLCACTSPLALSQGMQVHSYIIKMGFDSSVSECNTLLAMYAKCSTLSSAFSVFEELGKNADSVSWNSILTACMQHNQAGEIFRLLKLMLVSQNKPDHITLINVIGACAEIASMEMGNQVHCYIMKTGHVLDVYVLNGLIDMYIKCGSLEIASELFDFMEDPNVVSWSSLIVGYAQFGCGVESLELFRRMKRQGVMPNEVTLLGVLSACSHVGLVEEGLQLYRNMETEYGIIPTREHCSCVVDLLARAGHIHEAEAFINQMALDPGVVVWKTLLAACKTHGNVDVGERAAENILKIDPTNSAAHVLLCNIYASSKRWDDVARLRSSMKEMGLRKIPGQSWIEVKNRMNIFFAEDSNHPERDIICTILEELWLQMLDEDREDIVVPLTGLCCPLSLGVAQNLKTQVSYFLDELSPCRYVDPANSTLLATVTGPGAVALLGLAVDQRRLPFLASIATHPPAIVVFLDGLRVKFLCWLLAMLVYILLSSVAAPYIARPPKPTGPASYIGKAF</sequence>
<dbReference type="SUPFAM" id="SSF48452">
    <property type="entry name" value="TPR-like"/>
    <property type="match status" value="1"/>
</dbReference>
<dbReference type="InterPro" id="IPR046848">
    <property type="entry name" value="E_motif"/>
</dbReference>
<comment type="caution">
    <text evidence="7">The sequence shown here is derived from an EMBL/GenBank/DDBJ whole genome shotgun (WGS) entry which is preliminary data.</text>
</comment>
<reference evidence="7" key="1">
    <citation type="journal article" date="2022" name="Plant J.">
        <title>Strategies of tolerance reflected in two North American maple genomes.</title>
        <authorList>
            <person name="McEvoy S.L."/>
            <person name="Sezen U.U."/>
            <person name="Trouern-Trend A."/>
            <person name="McMahon S.M."/>
            <person name="Schaberg P.G."/>
            <person name="Yang J."/>
            <person name="Wegrzyn J.L."/>
            <person name="Swenson N.G."/>
        </authorList>
    </citation>
    <scope>NUCLEOTIDE SEQUENCE</scope>
    <source>
        <strain evidence="7">NS2018</strain>
    </source>
</reference>
<gene>
    <name evidence="7" type="ORF">LWI29_035827</name>
</gene>
<dbReference type="FunFam" id="1.25.40.10:FF:000689">
    <property type="entry name" value="Tetratricopeptide repeat (TPR)-like superfamily protein"/>
    <property type="match status" value="1"/>
</dbReference>
<accession>A0AA39S931</accession>
<evidence type="ECO:0000256" key="3">
    <source>
        <dbReference type="ARBA" id="ARBA00022946"/>
    </source>
</evidence>
<feature type="repeat" description="PPR" evidence="5">
    <location>
        <begin position="132"/>
        <end position="166"/>
    </location>
</feature>
<feature type="repeat" description="PPR" evidence="5">
    <location>
        <begin position="335"/>
        <end position="369"/>
    </location>
</feature>
<dbReference type="FunFam" id="1.25.40.10:FF:000366">
    <property type="entry name" value="Pentatricopeptide (PPR) repeat-containing protein"/>
    <property type="match status" value="1"/>
</dbReference>
<evidence type="ECO:0008006" key="9">
    <source>
        <dbReference type="Google" id="ProtNLM"/>
    </source>
</evidence>
<dbReference type="NCBIfam" id="TIGR00756">
    <property type="entry name" value="PPR"/>
    <property type="match status" value="4"/>
</dbReference>
<feature type="transmembrane region" description="Helical" evidence="6">
    <location>
        <begin position="846"/>
        <end position="868"/>
    </location>
</feature>
<dbReference type="EMBL" id="JAUESC010000383">
    <property type="protein sequence ID" value="KAK0585890.1"/>
    <property type="molecule type" value="Genomic_DNA"/>
</dbReference>
<dbReference type="Pfam" id="PF13041">
    <property type="entry name" value="PPR_2"/>
    <property type="match status" value="3"/>
</dbReference>
<feature type="repeat" description="PPR" evidence="5">
    <location>
        <begin position="437"/>
        <end position="471"/>
    </location>
</feature>
<dbReference type="InterPro" id="IPR011990">
    <property type="entry name" value="TPR-like_helical_dom_sf"/>
</dbReference>
<evidence type="ECO:0000256" key="5">
    <source>
        <dbReference type="PROSITE-ProRule" id="PRU00708"/>
    </source>
</evidence>
<evidence type="ECO:0000313" key="8">
    <source>
        <dbReference type="Proteomes" id="UP001168877"/>
    </source>
</evidence>
<comment type="subcellular location">
    <subcellularLocation>
        <location evidence="1">Mitochondrion</location>
    </subcellularLocation>
</comment>
<dbReference type="Gene3D" id="1.25.40.10">
    <property type="entry name" value="Tetratricopeptide repeat domain"/>
    <property type="match status" value="5"/>
</dbReference>
<dbReference type="FunFam" id="1.25.40.10:FF:000227">
    <property type="entry name" value="Pentatricopeptide repeat-containing protein At3g13880"/>
    <property type="match status" value="1"/>
</dbReference>
<name>A0AA39S931_ACESA</name>
<protein>
    <recommendedName>
        <fullName evidence="9">Pentatricopeptide repeat-containing protein</fullName>
    </recommendedName>
</protein>
<keyword evidence="4" id="KW-0496">Mitochondrion</keyword>
<dbReference type="Pfam" id="PF12854">
    <property type="entry name" value="PPR_1"/>
    <property type="match status" value="1"/>
</dbReference>
<reference evidence="7" key="2">
    <citation type="submission" date="2023-06" db="EMBL/GenBank/DDBJ databases">
        <authorList>
            <person name="Swenson N.G."/>
            <person name="Wegrzyn J.L."/>
            <person name="Mcevoy S.L."/>
        </authorList>
    </citation>
    <scope>NUCLEOTIDE SEQUENCE</scope>
    <source>
        <strain evidence="7">NS2018</strain>
        <tissue evidence="7">Leaf</tissue>
    </source>
</reference>
<organism evidence="7 8">
    <name type="scientific">Acer saccharum</name>
    <name type="common">Sugar maple</name>
    <dbReference type="NCBI Taxonomy" id="4024"/>
    <lineage>
        <taxon>Eukaryota</taxon>
        <taxon>Viridiplantae</taxon>
        <taxon>Streptophyta</taxon>
        <taxon>Embryophyta</taxon>
        <taxon>Tracheophyta</taxon>
        <taxon>Spermatophyta</taxon>
        <taxon>Magnoliopsida</taxon>
        <taxon>eudicotyledons</taxon>
        <taxon>Gunneridae</taxon>
        <taxon>Pentapetalae</taxon>
        <taxon>rosids</taxon>
        <taxon>malvids</taxon>
        <taxon>Sapindales</taxon>
        <taxon>Sapindaceae</taxon>
        <taxon>Hippocastanoideae</taxon>
        <taxon>Acereae</taxon>
        <taxon>Acer</taxon>
    </lineage>
</organism>
<dbReference type="PANTHER" id="PTHR24015:SF1672">
    <property type="entry name" value="OS06G0506100 PROTEIN"/>
    <property type="match status" value="1"/>
</dbReference>
<dbReference type="GO" id="GO:0005739">
    <property type="term" value="C:mitochondrion"/>
    <property type="evidence" value="ECO:0007669"/>
    <property type="project" value="UniProtKB-SubCell"/>
</dbReference>
<feature type="repeat" description="PPR" evidence="5">
    <location>
        <begin position="538"/>
        <end position="572"/>
    </location>
</feature>
<dbReference type="Proteomes" id="UP001168877">
    <property type="component" value="Unassembled WGS sequence"/>
</dbReference>
<feature type="transmembrane region" description="Helical" evidence="6">
    <location>
        <begin position="822"/>
        <end position="839"/>
    </location>
</feature>
<proteinExistence type="predicted"/>
<evidence type="ECO:0000256" key="1">
    <source>
        <dbReference type="ARBA" id="ARBA00004173"/>
    </source>
</evidence>
<keyword evidence="6" id="KW-1133">Transmembrane helix</keyword>
<keyword evidence="6" id="KW-0472">Membrane</keyword>
<dbReference type="InterPro" id="IPR002885">
    <property type="entry name" value="PPR_rpt"/>
</dbReference>
<feature type="repeat" description="PPR" evidence="5">
    <location>
        <begin position="101"/>
        <end position="131"/>
    </location>
</feature>
<dbReference type="FunFam" id="1.25.40.10:FF:000501">
    <property type="entry name" value="Putative pentatricopeptide repeat-containing protein mitochondrial"/>
    <property type="match status" value="1"/>
</dbReference>
<evidence type="ECO:0000256" key="4">
    <source>
        <dbReference type="ARBA" id="ARBA00023128"/>
    </source>
</evidence>
<dbReference type="InterPro" id="IPR046960">
    <property type="entry name" value="PPR_At4g14850-like_plant"/>
</dbReference>
<dbReference type="GO" id="GO:0009451">
    <property type="term" value="P:RNA modification"/>
    <property type="evidence" value="ECO:0007669"/>
    <property type="project" value="InterPro"/>
</dbReference>
<keyword evidence="3" id="KW-0809">Transit peptide</keyword>
<evidence type="ECO:0000256" key="2">
    <source>
        <dbReference type="ARBA" id="ARBA00022737"/>
    </source>
</evidence>
<evidence type="ECO:0000313" key="7">
    <source>
        <dbReference type="EMBL" id="KAK0585890.1"/>
    </source>
</evidence>
<dbReference type="FunFam" id="1.25.40.10:FF:000694">
    <property type="entry name" value="Pentatricopeptide repeat-containing protein At3g50420"/>
    <property type="match status" value="1"/>
</dbReference>
<dbReference type="Pfam" id="PF01535">
    <property type="entry name" value="PPR"/>
    <property type="match status" value="4"/>
</dbReference>
<dbReference type="GO" id="GO:0003723">
    <property type="term" value="F:RNA binding"/>
    <property type="evidence" value="ECO:0007669"/>
    <property type="project" value="InterPro"/>
</dbReference>
<dbReference type="AlphaFoldDB" id="A0AA39S931"/>